<comment type="caution">
    <text evidence="1">The sequence shown here is derived from an EMBL/GenBank/DDBJ whole genome shotgun (WGS) entry which is preliminary data.</text>
</comment>
<reference evidence="1" key="2">
    <citation type="journal article" date="2023" name="Microbiol Resour">
        <title>Decontamination and Annotation of the Draft Genome Sequence of the Oomycete Lagenidium giganteum ARSEF 373.</title>
        <authorList>
            <person name="Morgan W.R."/>
            <person name="Tartar A."/>
        </authorList>
    </citation>
    <scope>NUCLEOTIDE SEQUENCE</scope>
    <source>
        <strain evidence="1">ARSEF 373</strain>
    </source>
</reference>
<reference evidence="1" key="1">
    <citation type="submission" date="2022-11" db="EMBL/GenBank/DDBJ databases">
        <authorList>
            <person name="Morgan W.R."/>
            <person name="Tartar A."/>
        </authorList>
    </citation>
    <scope>NUCLEOTIDE SEQUENCE</scope>
    <source>
        <strain evidence="1">ARSEF 373</strain>
    </source>
</reference>
<keyword evidence="2" id="KW-1185">Reference proteome</keyword>
<dbReference type="EMBL" id="DAKRPA010000048">
    <property type="protein sequence ID" value="DBA01427.1"/>
    <property type="molecule type" value="Genomic_DNA"/>
</dbReference>
<name>A0AAV2Z6X4_9STRA</name>
<protein>
    <submittedName>
        <fullName evidence="1">Uncharacterized protein</fullName>
    </submittedName>
</protein>
<accession>A0AAV2Z6X4</accession>
<organism evidence="1 2">
    <name type="scientific">Lagenidium giganteum</name>
    <dbReference type="NCBI Taxonomy" id="4803"/>
    <lineage>
        <taxon>Eukaryota</taxon>
        <taxon>Sar</taxon>
        <taxon>Stramenopiles</taxon>
        <taxon>Oomycota</taxon>
        <taxon>Peronosporomycetes</taxon>
        <taxon>Pythiales</taxon>
        <taxon>Pythiaceae</taxon>
    </lineage>
</organism>
<proteinExistence type="predicted"/>
<evidence type="ECO:0000313" key="2">
    <source>
        <dbReference type="Proteomes" id="UP001146120"/>
    </source>
</evidence>
<dbReference type="AlphaFoldDB" id="A0AAV2Z6X4"/>
<evidence type="ECO:0000313" key="1">
    <source>
        <dbReference type="EMBL" id="DBA01427.1"/>
    </source>
</evidence>
<sequence>MLRPTPTRLAFEQQLPSEMMEQSPIDISVMESHRVQPNANHDECAESVLGHVDAELTYHGSNFQINWKSKEHNYLKINGKVFHTVMSPSLLGSNDILADDNFFLWEFNARMTLARKDLLDYITPKPENAMIPNSDVESQ</sequence>
<dbReference type="Proteomes" id="UP001146120">
    <property type="component" value="Unassembled WGS sequence"/>
</dbReference>
<gene>
    <name evidence="1" type="ORF">N0F65_007324</name>
</gene>